<proteinExistence type="predicted"/>
<evidence type="ECO:0000313" key="6">
    <source>
        <dbReference type="EMBL" id="KAA8906623.1"/>
    </source>
</evidence>
<feature type="compositionally biased region" description="Polar residues" evidence="4">
    <location>
        <begin position="95"/>
        <end position="109"/>
    </location>
</feature>
<evidence type="ECO:0000256" key="3">
    <source>
        <dbReference type="PROSITE-ProRule" id="PRU00221"/>
    </source>
</evidence>
<evidence type="ECO:0000256" key="4">
    <source>
        <dbReference type="SAM" id="MobiDB-lite"/>
    </source>
</evidence>
<feature type="region of interest" description="Disordered" evidence="4">
    <location>
        <begin position="95"/>
        <end position="117"/>
    </location>
</feature>
<feature type="compositionally biased region" description="Low complexity" evidence="4">
    <location>
        <begin position="1"/>
        <end position="22"/>
    </location>
</feature>
<name>A0A642UW59_9ASCO</name>
<keyword evidence="1 3" id="KW-0853">WD repeat</keyword>
<dbReference type="OrthoDB" id="19711at2759"/>
<evidence type="ECO:0000256" key="1">
    <source>
        <dbReference type="ARBA" id="ARBA00022574"/>
    </source>
</evidence>
<dbReference type="InterPro" id="IPR049546">
    <property type="entry name" value="WDR54_beta_prop"/>
</dbReference>
<dbReference type="InterPro" id="IPR001810">
    <property type="entry name" value="F-box_dom"/>
</dbReference>
<feature type="repeat" description="WD" evidence="3">
    <location>
        <begin position="395"/>
        <end position="434"/>
    </location>
</feature>
<reference evidence="6" key="1">
    <citation type="journal article" date="2019" name="G3 (Bethesda)">
        <title>Genome Assemblies of Two Rare Opportunistic Yeast Pathogens: Diutina rugosa (syn. Candida rugosa) and Trichomonascus ciferrii (syn. Candida ciferrii).</title>
        <authorList>
            <person name="Mixao V."/>
            <person name="Saus E."/>
            <person name="Hansen A.P."/>
            <person name="Lass-Florl C."/>
            <person name="Gabaldon T."/>
        </authorList>
    </citation>
    <scope>NUCLEOTIDE SEQUENCE</scope>
    <source>
        <strain evidence="6">CBS 4856</strain>
    </source>
</reference>
<dbReference type="Gene3D" id="1.20.1280.50">
    <property type="match status" value="1"/>
</dbReference>
<organism evidence="6 7">
    <name type="scientific">Trichomonascus ciferrii</name>
    <dbReference type="NCBI Taxonomy" id="44093"/>
    <lineage>
        <taxon>Eukaryota</taxon>
        <taxon>Fungi</taxon>
        <taxon>Dikarya</taxon>
        <taxon>Ascomycota</taxon>
        <taxon>Saccharomycotina</taxon>
        <taxon>Dipodascomycetes</taxon>
        <taxon>Dipodascales</taxon>
        <taxon>Trichomonascaceae</taxon>
        <taxon>Trichomonascus</taxon>
        <taxon>Trichomonascus ciferrii complex</taxon>
    </lineage>
</organism>
<dbReference type="InterPro" id="IPR036047">
    <property type="entry name" value="F-box-like_dom_sf"/>
</dbReference>
<gene>
    <name evidence="6" type="ORF">TRICI_005123</name>
</gene>
<dbReference type="AlphaFoldDB" id="A0A642UW59"/>
<protein>
    <recommendedName>
        <fullName evidence="5">F-box domain-containing protein</fullName>
    </recommendedName>
</protein>
<dbReference type="PROSITE" id="PS50082">
    <property type="entry name" value="WD_REPEATS_2"/>
    <property type="match status" value="4"/>
</dbReference>
<dbReference type="SUPFAM" id="SSF50978">
    <property type="entry name" value="WD40 repeat-like"/>
    <property type="match status" value="1"/>
</dbReference>
<dbReference type="Pfam" id="PF00400">
    <property type="entry name" value="WD40"/>
    <property type="match status" value="3"/>
</dbReference>
<dbReference type="PANTHER" id="PTHR19848">
    <property type="entry name" value="WD40 REPEAT PROTEIN"/>
    <property type="match status" value="1"/>
</dbReference>
<evidence type="ECO:0000313" key="7">
    <source>
        <dbReference type="Proteomes" id="UP000761534"/>
    </source>
</evidence>
<dbReference type="SMART" id="SM00256">
    <property type="entry name" value="FBOX"/>
    <property type="match status" value="1"/>
</dbReference>
<dbReference type="Pfam" id="PF12937">
    <property type="entry name" value="F-box-like"/>
    <property type="match status" value="1"/>
</dbReference>
<evidence type="ECO:0000256" key="2">
    <source>
        <dbReference type="ARBA" id="ARBA00022737"/>
    </source>
</evidence>
<dbReference type="Proteomes" id="UP000761534">
    <property type="component" value="Unassembled WGS sequence"/>
</dbReference>
<dbReference type="SMART" id="SM00320">
    <property type="entry name" value="WD40"/>
    <property type="match status" value="6"/>
</dbReference>
<evidence type="ECO:0000259" key="5">
    <source>
        <dbReference type="PROSITE" id="PS50181"/>
    </source>
</evidence>
<dbReference type="InterPro" id="IPR015943">
    <property type="entry name" value="WD40/YVTN_repeat-like_dom_sf"/>
</dbReference>
<keyword evidence="2" id="KW-0677">Repeat</keyword>
<feature type="repeat" description="WD" evidence="3">
    <location>
        <begin position="477"/>
        <end position="516"/>
    </location>
</feature>
<dbReference type="CDD" id="cd00200">
    <property type="entry name" value="WD40"/>
    <property type="match status" value="1"/>
</dbReference>
<dbReference type="InterPro" id="IPR036322">
    <property type="entry name" value="WD40_repeat_dom_sf"/>
</dbReference>
<dbReference type="PANTHER" id="PTHR19848:SF8">
    <property type="entry name" value="F-BOX AND WD REPEAT DOMAIN CONTAINING 7"/>
    <property type="match status" value="1"/>
</dbReference>
<dbReference type="SUPFAM" id="SSF81383">
    <property type="entry name" value="F-box domain"/>
    <property type="match status" value="1"/>
</dbReference>
<dbReference type="Gene3D" id="2.130.10.10">
    <property type="entry name" value="YVTN repeat-like/Quinoprotein amine dehydrogenase"/>
    <property type="match status" value="2"/>
</dbReference>
<dbReference type="Pfam" id="PF21031">
    <property type="entry name" value="WDR54"/>
    <property type="match status" value="1"/>
</dbReference>
<dbReference type="VEuPathDB" id="FungiDB:TRICI_005123"/>
<dbReference type="PROSITE" id="PS50294">
    <property type="entry name" value="WD_REPEATS_REGION"/>
    <property type="match status" value="4"/>
</dbReference>
<dbReference type="InterPro" id="IPR019775">
    <property type="entry name" value="WD40_repeat_CS"/>
</dbReference>
<sequence length="563" mass="62299">MTGAEGSERSSTSSDRGSFSAAGQKLRLKIPARSRLNKFISKTLLPSFLGGEESDSHNETSVIPAVAYPAVEAPEASQSRSNVYNIPESTCTRIPSDSRSLLSVPTTSRNRPRAESSVSDLAESLTGLSLWASHSSASIYESVKTTISNKVVSETESGVAFNDDDNDEDYFEQCNDDARDPFSFLPSDVLIEVFSSLSPADISVCMQVSKVWNEFASSTTVWRRQFQKNRFWQTVEGLPRDLDWSALFRTRLELEKRWQTGQVTAKVLAGHSDSVYCVEFDEDVIITGSRDRTIKIWDSATGKLLKTLPESDDIAHTGSVLCLCKDDRIMVSGSSDTSCIIWDLKKYKPIIQVFRHNQGVLDLSMDSSHIVSCSKDSTLCVWDRTSSDYRLKHRFRGHVGPVNAVQLHGDLIVSGGGDATVRVWSISQKTLVTELKGHSRGLACIQVSSCGNRIISGGNDNMVRIWDIHTGQCIHLLEGHKSLVRSVFVFSNKIISASYDQTIKVWDLETGKLISDLEGWHGSWIFSAKGDCKRIISSSLGIKPVILDFSHGLSKYYLDLIKA</sequence>
<feature type="region of interest" description="Disordered" evidence="4">
    <location>
        <begin position="1"/>
        <end position="24"/>
    </location>
</feature>
<feature type="repeat" description="WD" evidence="3">
    <location>
        <begin position="268"/>
        <end position="307"/>
    </location>
</feature>
<accession>A0A642UW59</accession>
<feature type="domain" description="F-box" evidence="5">
    <location>
        <begin position="179"/>
        <end position="225"/>
    </location>
</feature>
<dbReference type="PRINTS" id="PR00320">
    <property type="entry name" value="GPROTEINBRPT"/>
</dbReference>
<comment type="caution">
    <text evidence="6">The sequence shown here is derived from an EMBL/GenBank/DDBJ whole genome shotgun (WGS) entry which is preliminary data.</text>
</comment>
<dbReference type="PROSITE" id="PS00678">
    <property type="entry name" value="WD_REPEATS_1"/>
    <property type="match status" value="2"/>
</dbReference>
<dbReference type="InterPro" id="IPR020472">
    <property type="entry name" value="WD40_PAC1"/>
</dbReference>
<dbReference type="PROSITE" id="PS50181">
    <property type="entry name" value="FBOX"/>
    <property type="match status" value="1"/>
</dbReference>
<keyword evidence="7" id="KW-1185">Reference proteome</keyword>
<dbReference type="InterPro" id="IPR001680">
    <property type="entry name" value="WD40_rpt"/>
</dbReference>
<dbReference type="EMBL" id="SWFS01000394">
    <property type="protein sequence ID" value="KAA8906623.1"/>
    <property type="molecule type" value="Genomic_DNA"/>
</dbReference>
<feature type="repeat" description="WD" evidence="3">
    <location>
        <begin position="435"/>
        <end position="476"/>
    </location>
</feature>